<proteinExistence type="predicted"/>
<dbReference type="RefSeq" id="WP_013554329.1">
    <property type="nucleotide sequence ID" value="NC_014935.1"/>
</dbReference>
<reference evidence="3" key="2">
    <citation type="submission" date="2011-01" db="EMBL/GenBank/DDBJ databases">
        <title>The complete genome of Nitratifractor salsuginis DSM 16511.</title>
        <authorList>
            <consortium name="US DOE Joint Genome Institute (JGI-PGF)"/>
            <person name="Lucas S."/>
            <person name="Copeland A."/>
            <person name="Lapidus A."/>
            <person name="Bruce D."/>
            <person name="Goodwin L."/>
            <person name="Pitluck S."/>
            <person name="Kyrpides N."/>
            <person name="Mavromatis K."/>
            <person name="Ivanova N."/>
            <person name="Mikhailova N."/>
            <person name="Zeytun A."/>
            <person name="Detter J.C."/>
            <person name="Tapia R."/>
            <person name="Han C."/>
            <person name="Land M."/>
            <person name="Hauser L."/>
            <person name="Markowitz V."/>
            <person name="Cheng J.-F."/>
            <person name="Hugenholtz P."/>
            <person name="Woyke T."/>
            <person name="Wu D."/>
            <person name="Tindall B."/>
            <person name="Schuetze A."/>
            <person name="Brambilla E."/>
            <person name="Klenk H.-P."/>
            <person name="Eisen J.A."/>
        </authorList>
    </citation>
    <scope>NUCLEOTIDE SEQUENCE [LARGE SCALE GENOMIC DNA]</scope>
    <source>
        <strain evidence="3">DSM 16511 / JCM 12458 / E9I37-1</strain>
    </source>
</reference>
<gene>
    <name evidence="2" type="ordered locus">Nitsa_1388</name>
</gene>
<reference evidence="2 3" key="1">
    <citation type="journal article" date="2011" name="Stand. Genomic Sci.">
        <title>Complete genome sequence of Nitratifractor salsuginis type strain (E9I37-1).</title>
        <authorList>
            <person name="Anderson I."/>
            <person name="Sikorski J."/>
            <person name="Zeytun A."/>
            <person name="Nolan M."/>
            <person name="Lapidus A."/>
            <person name="Lucas S."/>
            <person name="Hammon N."/>
            <person name="Deshpande S."/>
            <person name="Cheng J.F."/>
            <person name="Tapia R."/>
            <person name="Han C."/>
            <person name="Goodwin L."/>
            <person name="Pitluck S."/>
            <person name="Liolios K."/>
            <person name="Pagani I."/>
            <person name="Ivanova N."/>
            <person name="Huntemann M."/>
            <person name="Mavromatis K."/>
            <person name="Ovchinikova G."/>
            <person name="Pati A."/>
            <person name="Chen A."/>
            <person name="Palaniappan K."/>
            <person name="Land M."/>
            <person name="Hauser L."/>
            <person name="Brambilla E.M."/>
            <person name="Ngatchou-Djao O.D."/>
            <person name="Rohde M."/>
            <person name="Tindall B.J."/>
            <person name="Goker M."/>
            <person name="Detter J.C."/>
            <person name="Woyke T."/>
            <person name="Bristow J."/>
            <person name="Eisen J.A."/>
            <person name="Markowitz V."/>
            <person name="Hugenholtz P."/>
            <person name="Klenk H.P."/>
            <person name="Kyrpides N.C."/>
        </authorList>
    </citation>
    <scope>NUCLEOTIDE SEQUENCE [LARGE SCALE GENOMIC DNA]</scope>
    <source>
        <strain evidence="3">DSM 16511 / JCM 12458 / E9I37-1</strain>
    </source>
</reference>
<dbReference type="eggNOG" id="COG2824">
    <property type="taxonomic scope" value="Bacteria"/>
</dbReference>
<evidence type="ECO:0000313" key="2">
    <source>
        <dbReference type="EMBL" id="ADV46639.1"/>
    </source>
</evidence>
<dbReference type="InterPro" id="IPR013988">
    <property type="entry name" value="YjdM_C"/>
</dbReference>
<sequence length="188" mass="20785">MSLETQLRERAENKCELCGSEENLKVREVPPADGSAETAILVCETCDELIDNPEKNPNHWHCLNESMWSPVPAVQVTAWRILKSIASEGWPQDMLDMLYLEPEVQAWAEEGLQSESEEAPVVRDANGNPLSDGDSVVILKDLPVKGAGFTAKQGTKVTNIRLTDDPTHIQGKVNGTTIFLKTEFLKKA</sequence>
<name>E6WZC7_NITSE</name>
<dbReference type="SUPFAM" id="SSF82057">
    <property type="entry name" value="Prokaryotic SH3-related domain"/>
    <property type="match status" value="1"/>
</dbReference>
<keyword evidence="3" id="KW-1185">Reference proteome</keyword>
<dbReference type="PANTHER" id="PTHR30305">
    <property type="entry name" value="PROTEIN YJDM-RELATED"/>
    <property type="match status" value="1"/>
</dbReference>
<organism evidence="2 3">
    <name type="scientific">Nitratifractor salsuginis (strain DSM 16511 / JCM 12458 / E9I37-1)</name>
    <dbReference type="NCBI Taxonomy" id="749222"/>
    <lineage>
        <taxon>Bacteria</taxon>
        <taxon>Pseudomonadati</taxon>
        <taxon>Campylobacterota</taxon>
        <taxon>Epsilonproteobacteria</taxon>
        <taxon>Campylobacterales</taxon>
        <taxon>Sulfurovaceae</taxon>
        <taxon>Nitratifractor</taxon>
    </lineage>
</organism>
<dbReference type="OrthoDB" id="9810131at2"/>
<protein>
    <submittedName>
        <fullName evidence="2">PhnA protein</fullName>
    </submittedName>
</protein>
<dbReference type="AlphaFoldDB" id="E6WZC7"/>
<dbReference type="Pfam" id="PF03831">
    <property type="entry name" value="YjdM"/>
    <property type="match status" value="1"/>
</dbReference>
<dbReference type="KEGG" id="nsa:Nitsa_1388"/>
<dbReference type="Proteomes" id="UP000008633">
    <property type="component" value="Chromosome"/>
</dbReference>
<dbReference type="PANTHER" id="PTHR30305:SF3">
    <property type="entry name" value="PROTEIN YJDM"/>
    <property type="match status" value="1"/>
</dbReference>
<evidence type="ECO:0000259" key="1">
    <source>
        <dbReference type="SMART" id="SM00782"/>
    </source>
</evidence>
<accession>E6WZC7</accession>
<dbReference type="HOGENOM" id="CLU_125511_0_0_7"/>
<feature type="domain" description="PhnA protein N-terminal proteobacterial" evidence="1">
    <location>
        <begin position="6"/>
        <end position="51"/>
    </location>
</feature>
<dbReference type="STRING" id="749222.Nitsa_1388"/>
<dbReference type="SMART" id="SM00782">
    <property type="entry name" value="PhnA_Zn_Ribbon"/>
    <property type="match status" value="1"/>
</dbReference>
<evidence type="ECO:0000313" key="3">
    <source>
        <dbReference type="Proteomes" id="UP000008633"/>
    </source>
</evidence>
<dbReference type="EMBL" id="CP002452">
    <property type="protein sequence ID" value="ADV46639.1"/>
    <property type="molecule type" value="Genomic_DNA"/>
</dbReference>
<dbReference type="InterPro" id="IPR013991">
    <property type="entry name" value="PhnaA_N_proteobac"/>
</dbReference>
<dbReference type="Gene3D" id="2.30.30.40">
    <property type="entry name" value="SH3 Domains"/>
    <property type="match status" value="1"/>
</dbReference>